<reference evidence="3 4" key="1">
    <citation type="submission" date="2020-06" db="EMBL/GenBank/DDBJ databases">
        <authorList>
            <person name="Li R."/>
            <person name="Bekaert M."/>
        </authorList>
    </citation>
    <scope>NUCLEOTIDE SEQUENCE [LARGE SCALE GENOMIC DNA]</scope>
    <source>
        <strain evidence="4">wild</strain>
    </source>
</reference>
<proteinExistence type="predicted"/>
<dbReference type="OrthoDB" id="447743at2759"/>
<dbReference type="EMBL" id="CACVKT020009206">
    <property type="protein sequence ID" value="CAC5420998.1"/>
    <property type="molecule type" value="Genomic_DNA"/>
</dbReference>
<feature type="compositionally biased region" description="Basic and acidic residues" evidence="1">
    <location>
        <begin position="130"/>
        <end position="141"/>
    </location>
</feature>
<organism evidence="3 4">
    <name type="scientific">Mytilus coruscus</name>
    <name type="common">Sea mussel</name>
    <dbReference type="NCBI Taxonomy" id="42192"/>
    <lineage>
        <taxon>Eukaryota</taxon>
        <taxon>Metazoa</taxon>
        <taxon>Spiralia</taxon>
        <taxon>Lophotrochozoa</taxon>
        <taxon>Mollusca</taxon>
        <taxon>Bivalvia</taxon>
        <taxon>Autobranchia</taxon>
        <taxon>Pteriomorphia</taxon>
        <taxon>Mytilida</taxon>
        <taxon>Mytiloidea</taxon>
        <taxon>Mytilidae</taxon>
        <taxon>Mytilinae</taxon>
        <taxon>Mytilus</taxon>
    </lineage>
</organism>
<sequence>MELDQHYYDVYKVIIFWKPSDYQESLVDDCEENRGDLERQEAARRDWHPGGCARAREDEQPIGRTQDTTKEPKRTTCTNNGCTCFCWKVCKNARDLKIHQSRMKCVPPHSGNQRTERSSQTEEETIQEANHSDDNLHLRKDTREKLKTLTRAETHKGDRKKRAKERAQFTAHPFQYMKRLFGAKGSGKFGNSKEEVEKHLRKTNSDERIKVQRSAGCSEESKSIISTRAKWYSISGIQDLTQADQRLWKLLAVVWRRRKMIDAWYKAEGCFIPKEENSRKVEQFRIISLLNIEGKIFLAVLAKRTTRSLLSNEYIDLSVQKGGMPETMLQEYFDHIEMRFTVGDFTTAWQRLEIGILTGFIVSVVLFAAAMNLIVKSVEKPSRGPLMSSGIRQPPVRAFMDDMNVTAQTVIEG</sequence>
<gene>
    <name evidence="3" type="ORF">MCOR_53162</name>
</gene>
<feature type="region of interest" description="Disordered" evidence="1">
    <location>
        <begin position="40"/>
        <end position="74"/>
    </location>
</feature>
<keyword evidence="4" id="KW-1185">Reference proteome</keyword>
<evidence type="ECO:0000313" key="4">
    <source>
        <dbReference type="Proteomes" id="UP000507470"/>
    </source>
</evidence>
<protein>
    <submittedName>
        <fullName evidence="3">Uncharacterized protein</fullName>
    </submittedName>
</protein>
<evidence type="ECO:0000313" key="3">
    <source>
        <dbReference type="EMBL" id="CAC5420998.1"/>
    </source>
</evidence>
<keyword evidence="2" id="KW-0472">Membrane</keyword>
<accession>A0A6J8EKM1</accession>
<dbReference type="Proteomes" id="UP000507470">
    <property type="component" value="Unassembled WGS sequence"/>
</dbReference>
<name>A0A6J8EKM1_MYTCO</name>
<feature type="transmembrane region" description="Helical" evidence="2">
    <location>
        <begin position="354"/>
        <end position="375"/>
    </location>
</feature>
<feature type="region of interest" description="Disordered" evidence="1">
    <location>
        <begin position="104"/>
        <end position="141"/>
    </location>
</feature>
<dbReference type="AlphaFoldDB" id="A0A6J8EKM1"/>
<evidence type="ECO:0000256" key="1">
    <source>
        <dbReference type="SAM" id="MobiDB-lite"/>
    </source>
</evidence>
<keyword evidence="2" id="KW-1133">Transmembrane helix</keyword>
<keyword evidence="2" id="KW-0812">Transmembrane</keyword>
<evidence type="ECO:0000256" key="2">
    <source>
        <dbReference type="SAM" id="Phobius"/>
    </source>
</evidence>